<dbReference type="CDD" id="cd06261">
    <property type="entry name" value="TM_PBP2"/>
    <property type="match status" value="2"/>
</dbReference>
<name>A0ABP8R5V7_9ACTN</name>
<dbReference type="InterPro" id="IPR000515">
    <property type="entry name" value="MetI-like"/>
</dbReference>
<feature type="transmembrane region" description="Helical" evidence="8">
    <location>
        <begin position="385"/>
        <end position="407"/>
    </location>
</feature>
<evidence type="ECO:0000256" key="4">
    <source>
        <dbReference type="ARBA" id="ARBA00022519"/>
    </source>
</evidence>
<dbReference type="InterPro" id="IPR035906">
    <property type="entry name" value="MetI-like_sf"/>
</dbReference>
<gene>
    <name evidence="10" type="ORF">GCM10023191_094250</name>
</gene>
<evidence type="ECO:0000256" key="1">
    <source>
        <dbReference type="ARBA" id="ARBA00004429"/>
    </source>
</evidence>
<protein>
    <submittedName>
        <fullName evidence="10">Iron ABC transporter permease</fullName>
    </submittedName>
</protein>
<feature type="transmembrane region" description="Helical" evidence="8">
    <location>
        <begin position="91"/>
        <end position="111"/>
    </location>
</feature>
<dbReference type="PANTHER" id="PTHR43357:SF4">
    <property type="entry name" value="INNER MEMBRANE ABC TRANSPORTER PERMEASE PROTEIN YDCV"/>
    <property type="match status" value="1"/>
</dbReference>
<proteinExistence type="inferred from homology"/>
<evidence type="ECO:0000259" key="9">
    <source>
        <dbReference type="PROSITE" id="PS50928"/>
    </source>
</evidence>
<feature type="transmembrane region" description="Helical" evidence="8">
    <location>
        <begin position="419"/>
        <end position="439"/>
    </location>
</feature>
<evidence type="ECO:0000313" key="11">
    <source>
        <dbReference type="Proteomes" id="UP001500503"/>
    </source>
</evidence>
<sequence length="584" mass="62099">MGVSSEPRFAPASVTARPRTERASLLSPRIVMWLVAAVFALLTVPPLVTVVQRSLYTTDFIGEPGTFTLDNYKHLFTQGASLRVVGNSLTLAAGATVLALVVGGTLAWVVERTDARGRGVCRVAMLLALAMPYVLYAMSWILLLGPNGPVNQAARHWFGLGQVVKPYSLPVMIFVEGLVSAPLAFLLLAAVLRNMDPSLEECAQVSGAGVGKTLSRVSAPLVTPGGIAVAMLIFVRALEAFEVPAMVGLPGGVTVMTTRIYLGTQRQPPDYGGAGAYAVLLMVAVGVLLALSARITRRGAAYATVTGRGFRPHRIRLGRWRSLATALVWLFVLVGLVAPIGLLVWASVLPYYAAPGQIPTRLLTLHNYHAVLGQPALLGSITNTLLIGVCTATAVCLLTAGAGWFVARTRLRGRWVLEQLGGIPLVIPGIIMGLGVSAFYLQVPIAVYGTIWIFVLAFVARYLPYGMRYTGSGLVQIGRELEEAAVMSGAKPGRTFARIVLPLLMPSLAAAWIFVFLVAGKELSMSVLLSSPDTQVMAVSLFDLFNNGQITQSAAFGVVWTLGLGVCVALLSVIARRARIEIQG</sequence>
<evidence type="ECO:0000256" key="8">
    <source>
        <dbReference type="RuleBase" id="RU363032"/>
    </source>
</evidence>
<evidence type="ECO:0000256" key="3">
    <source>
        <dbReference type="ARBA" id="ARBA00022475"/>
    </source>
</evidence>
<dbReference type="SUPFAM" id="SSF161098">
    <property type="entry name" value="MetI-like"/>
    <property type="match status" value="2"/>
</dbReference>
<keyword evidence="4" id="KW-0997">Cell inner membrane</keyword>
<dbReference type="Pfam" id="PF00528">
    <property type="entry name" value="BPD_transp_1"/>
    <property type="match status" value="2"/>
</dbReference>
<keyword evidence="7 8" id="KW-0472">Membrane</keyword>
<organism evidence="10 11">
    <name type="scientific">Actinoallomurus oryzae</name>
    <dbReference type="NCBI Taxonomy" id="502180"/>
    <lineage>
        <taxon>Bacteria</taxon>
        <taxon>Bacillati</taxon>
        <taxon>Actinomycetota</taxon>
        <taxon>Actinomycetes</taxon>
        <taxon>Streptosporangiales</taxon>
        <taxon>Thermomonosporaceae</taxon>
        <taxon>Actinoallomurus</taxon>
    </lineage>
</organism>
<feature type="transmembrane region" description="Helical" evidence="8">
    <location>
        <begin position="445"/>
        <end position="463"/>
    </location>
</feature>
<evidence type="ECO:0000313" key="10">
    <source>
        <dbReference type="EMBL" id="GAA4519107.1"/>
    </source>
</evidence>
<feature type="transmembrane region" description="Helical" evidence="8">
    <location>
        <begin position="167"/>
        <end position="192"/>
    </location>
</feature>
<keyword evidence="3" id="KW-1003">Cell membrane</keyword>
<dbReference type="PROSITE" id="PS50928">
    <property type="entry name" value="ABC_TM1"/>
    <property type="match status" value="2"/>
</dbReference>
<evidence type="ECO:0000256" key="5">
    <source>
        <dbReference type="ARBA" id="ARBA00022692"/>
    </source>
</evidence>
<evidence type="ECO:0000256" key="7">
    <source>
        <dbReference type="ARBA" id="ARBA00023136"/>
    </source>
</evidence>
<keyword evidence="5 8" id="KW-0812">Transmembrane</keyword>
<feature type="transmembrane region" description="Helical" evidence="8">
    <location>
        <begin position="323"/>
        <end position="346"/>
    </location>
</feature>
<feature type="transmembrane region" description="Helical" evidence="8">
    <location>
        <begin position="213"/>
        <end position="235"/>
    </location>
</feature>
<reference evidence="11" key="1">
    <citation type="journal article" date="2019" name="Int. J. Syst. Evol. Microbiol.">
        <title>The Global Catalogue of Microorganisms (GCM) 10K type strain sequencing project: providing services to taxonomists for standard genome sequencing and annotation.</title>
        <authorList>
            <consortium name="The Broad Institute Genomics Platform"/>
            <consortium name="The Broad Institute Genome Sequencing Center for Infectious Disease"/>
            <person name="Wu L."/>
            <person name="Ma J."/>
        </authorList>
    </citation>
    <scope>NUCLEOTIDE SEQUENCE [LARGE SCALE GENOMIC DNA]</scope>
    <source>
        <strain evidence="11">JCM 17933</strain>
    </source>
</reference>
<accession>A0ABP8R5V7</accession>
<dbReference type="EMBL" id="BAABHF010000061">
    <property type="protein sequence ID" value="GAA4519107.1"/>
    <property type="molecule type" value="Genomic_DNA"/>
</dbReference>
<keyword evidence="6 8" id="KW-1133">Transmembrane helix</keyword>
<feature type="transmembrane region" description="Helical" evidence="8">
    <location>
        <begin position="271"/>
        <end position="291"/>
    </location>
</feature>
<comment type="subcellular location">
    <subcellularLocation>
        <location evidence="1">Cell inner membrane</location>
        <topology evidence="1">Multi-pass membrane protein</topology>
    </subcellularLocation>
    <subcellularLocation>
        <location evidence="8">Cell membrane</location>
        <topology evidence="8">Multi-pass membrane protein</topology>
    </subcellularLocation>
</comment>
<evidence type="ECO:0000256" key="2">
    <source>
        <dbReference type="ARBA" id="ARBA00022448"/>
    </source>
</evidence>
<feature type="transmembrane region" description="Helical" evidence="8">
    <location>
        <begin position="554"/>
        <end position="575"/>
    </location>
</feature>
<feature type="transmembrane region" description="Helical" evidence="8">
    <location>
        <begin position="499"/>
        <end position="519"/>
    </location>
</feature>
<keyword evidence="2 8" id="KW-0813">Transport</keyword>
<feature type="domain" description="ABC transmembrane type-1" evidence="9">
    <location>
        <begin position="85"/>
        <end position="292"/>
    </location>
</feature>
<feature type="transmembrane region" description="Helical" evidence="8">
    <location>
        <begin position="123"/>
        <end position="143"/>
    </location>
</feature>
<comment type="caution">
    <text evidence="10">The sequence shown here is derived from an EMBL/GenBank/DDBJ whole genome shotgun (WGS) entry which is preliminary data.</text>
</comment>
<keyword evidence="11" id="KW-1185">Reference proteome</keyword>
<dbReference type="Gene3D" id="1.10.3720.10">
    <property type="entry name" value="MetI-like"/>
    <property type="match status" value="2"/>
</dbReference>
<feature type="transmembrane region" description="Helical" evidence="8">
    <location>
        <begin position="30"/>
        <end position="48"/>
    </location>
</feature>
<comment type="similarity">
    <text evidence="8">Belongs to the binding-protein-dependent transport system permease family.</text>
</comment>
<evidence type="ECO:0000256" key="6">
    <source>
        <dbReference type="ARBA" id="ARBA00022989"/>
    </source>
</evidence>
<dbReference type="Proteomes" id="UP001500503">
    <property type="component" value="Unassembled WGS sequence"/>
</dbReference>
<feature type="domain" description="ABC transmembrane type-1" evidence="9">
    <location>
        <begin position="381"/>
        <end position="575"/>
    </location>
</feature>
<dbReference type="PANTHER" id="PTHR43357">
    <property type="entry name" value="INNER MEMBRANE ABC TRANSPORTER PERMEASE PROTEIN YDCV"/>
    <property type="match status" value="1"/>
</dbReference>